<accession>A0A9P0TA23</accession>
<sequence>MTAHVCAVLALVALATTHAFVDEAVDVLLLSKHIGEEVLNSWDIIGKPFNASQGVELPFIHKRERQLFSRLSYITRAIQNLEVDVEKSRVVAMLLEKNIGRGPRLELKLNEMSDLLSRVDSADRQMREYVRLQRELERRTLEEFASWCVAHDRGALPGLLERVHALVVPPHAHLLGHSLLDLIVSDLQVCTVCEIVPGLNKFVYYKLEVTSLEATGPLQFIQVKLMTSYVRPLQHKFKKYMKCIK</sequence>
<feature type="chain" id="PRO_5040337924" evidence="1">
    <location>
        <begin position="20"/>
        <end position="245"/>
    </location>
</feature>
<protein>
    <submittedName>
        <fullName evidence="2">Uncharacterized protein</fullName>
    </submittedName>
</protein>
<dbReference type="Proteomes" id="UP001152562">
    <property type="component" value="Unassembled WGS sequence"/>
</dbReference>
<evidence type="ECO:0000313" key="3">
    <source>
        <dbReference type="Proteomes" id="UP001152562"/>
    </source>
</evidence>
<reference evidence="2" key="1">
    <citation type="submission" date="2022-05" db="EMBL/GenBank/DDBJ databases">
        <authorList>
            <person name="Okamura Y."/>
        </authorList>
    </citation>
    <scope>NUCLEOTIDE SEQUENCE</scope>
</reference>
<name>A0A9P0TA23_PIEBR</name>
<feature type="signal peptide" evidence="1">
    <location>
        <begin position="1"/>
        <end position="19"/>
    </location>
</feature>
<dbReference type="AlphaFoldDB" id="A0A9P0TA23"/>
<proteinExistence type="predicted"/>
<keyword evidence="3" id="KW-1185">Reference proteome</keyword>
<evidence type="ECO:0000313" key="2">
    <source>
        <dbReference type="EMBL" id="CAH4028650.1"/>
    </source>
</evidence>
<organism evidence="2 3">
    <name type="scientific">Pieris brassicae</name>
    <name type="common">White butterfly</name>
    <name type="synonym">Large white butterfly</name>
    <dbReference type="NCBI Taxonomy" id="7116"/>
    <lineage>
        <taxon>Eukaryota</taxon>
        <taxon>Metazoa</taxon>
        <taxon>Ecdysozoa</taxon>
        <taxon>Arthropoda</taxon>
        <taxon>Hexapoda</taxon>
        <taxon>Insecta</taxon>
        <taxon>Pterygota</taxon>
        <taxon>Neoptera</taxon>
        <taxon>Endopterygota</taxon>
        <taxon>Lepidoptera</taxon>
        <taxon>Glossata</taxon>
        <taxon>Ditrysia</taxon>
        <taxon>Papilionoidea</taxon>
        <taxon>Pieridae</taxon>
        <taxon>Pierinae</taxon>
        <taxon>Pieris</taxon>
    </lineage>
</organism>
<gene>
    <name evidence="2" type="ORF">PIBRA_LOCUS5458</name>
</gene>
<dbReference type="EMBL" id="CALOZG010000005">
    <property type="protein sequence ID" value="CAH4028650.1"/>
    <property type="molecule type" value="Genomic_DNA"/>
</dbReference>
<comment type="caution">
    <text evidence="2">The sequence shown here is derived from an EMBL/GenBank/DDBJ whole genome shotgun (WGS) entry which is preliminary data.</text>
</comment>
<keyword evidence="1" id="KW-0732">Signal</keyword>
<evidence type="ECO:0000256" key="1">
    <source>
        <dbReference type="SAM" id="SignalP"/>
    </source>
</evidence>